<reference evidence="1" key="1">
    <citation type="submission" date="2025-08" db="UniProtKB">
        <authorList>
            <consortium name="RefSeq"/>
        </authorList>
    </citation>
    <scope>IDENTIFICATION</scope>
</reference>
<accession>A0A1S3X8J7</accession>
<gene>
    <name evidence="1" type="primary">LOC107762373</name>
</gene>
<proteinExistence type="predicted"/>
<sequence>MLLNSSSLNSYRKSSLPYRVFFFSSSSSPCPRTFIAGRWGKEEETGEWGKHHKQEDWQADLEGDQIVCPSFLAHLEGLHADPGASEAECELFSRSAIAGDFEVAAWRSQS</sequence>
<organism evidence="1">
    <name type="scientific">Nicotiana tabacum</name>
    <name type="common">Common tobacco</name>
    <dbReference type="NCBI Taxonomy" id="4097"/>
    <lineage>
        <taxon>Eukaryota</taxon>
        <taxon>Viridiplantae</taxon>
        <taxon>Streptophyta</taxon>
        <taxon>Embryophyta</taxon>
        <taxon>Tracheophyta</taxon>
        <taxon>Spermatophyta</taxon>
        <taxon>Magnoliopsida</taxon>
        <taxon>eudicotyledons</taxon>
        <taxon>Gunneridae</taxon>
        <taxon>Pentapetalae</taxon>
        <taxon>asterids</taxon>
        <taxon>lamiids</taxon>
        <taxon>Solanales</taxon>
        <taxon>Solanaceae</taxon>
        <taxon>Nicotianoideae</taxon>
        <taxon>Nicotianeae</taxon>
        <taxon>Nicotiana</taxon>
    </lineage>
</organism>
<dbReference type="RefSeq" id="XP_016436217.1">
    <property type="nucleotide sequence ID" value="XM_016580731.1"/>
</dbReference>
<protein>
    <submittedName>
        <fullName evidence="1">Uncharacterized protein isoform X1</fullName>
    </submittedName>
</protein>
<name>A0A1S3X8J7_TOBAC</name>
<dbReference type="PaxDb" id="4097-A0A1S3X8J7"/>
<evidence type="ECO:0000313" key="1">
    <source>
        <dbReference type="RefSeq" id="XP_016436217.1"/>
    </source>
</evidence>
<dbReference type="KEGG" id="nta:107762373"/>
<dbReference type="AlphaFoldDB" id="A0A1S3X8J7"/>